<dbReference type="RefSeq" id="WP_017460061.1">
    <property type="nucleotide sequence ID" value="NZ_FMUI01000024.1"/>
</dbReference>
<dbReference type="Proteomes" id="UP000183569">
    <property type="component" value="Unassembled WGS sequence"/>
</dbReference>
<feature type="transmembrane region" description="Helical" evidence="1">
    <location>
        <begin position="204"/>
        <end position="228"/>
    </location>
</feature>
<feature type="transmembrane region" description="Helical" evidence="1">
    <location>
        <begin position="139"/>
        <end position="168"/>
    </location>
</feature>
<gene>
    <name evidence="2" type="ORF">SAMN02927897_04576</name>
</gene>
<dbReference type="AlphaFoldDB" id="A0A1G4ZCZ0"/>
<dbReference type="InterPro" id="IPR008875">
    <property type="entry name" value="TraX"/>
</dbReference>
<feature type="transmembrane region" description="Helical" evidence="1">
    <location>
        <begin position="234"/>
        <end position="254"/>
    </location>
</feature>
<organism evidence="2 3">
    <name type="scientific">Kosakonia sacchari</name>
    <dbReference type="NCBI Taxonomy" id="1158459"/>
    <lineage>
        <taxon>Bacteria</taxon>
        <taxon>Pseudomonadati</taxon>
        <taxon>Pseudomonadota</taxon>
        <taxon>Gammaproteobacteria</taxon>
        <taxon>Enterobacterales</taxon>
        <taxon>Enterobacteriaceae</taxon>
        <taxon>Kosakonia</taxon>
    </lineage>
</organism>
<keyword evidence="1" id="KW-0812">Transmembrane</keyword>
<name>A0A1G4ZCZ0_9ENTR</name>
<keyword evidence="1" id="KW-0472">Membrane</keyword>
<dbReference type="EMBL" id="FMUI01000024">
    <property type="protein sequence ID" value="SCX63527.1"/>
    <property type="molecule type" value="Genomic_DNA"/>
</dbReference>
<proteinExistence type="predicted"/>
<dbReference type="Pfam" id="PF05857">
    <property type="entry name" value="TraX"/>
    <property type="match status" value="1"/>
</dbReference>
<comment type="caution">
    <text evidence="2">The sequence shown here is derived from an EMBL/GenBank/DDBJ whole genome shotgun (WGS) entry which is preliminary data.</text>
</comment>
<keyword evidence="1" id="KW-1133">Transmembrane helix</keyword>
<evidence type="ECO:0000256" key="1">
    <source>
        <dbReference type="SAM" id="Phobius"/>
    </source>
</evidence>
<accession>A0A1G4ZCZ0</accession>
<evidence type="ECO:0000313" key="2">
    <source>
        <dbReference type="EMBL" id="SCX63527.1"/>
    </source>
</evidence>
<protein>
    <submittedName>
        <fullName evidence="2">Type-F conjugative transfer system pilin acetylase TraX</fullName>
    </submittedName>
</protein>
<feature type="transmembrane region" description="Helical" evidence="1">
    <location>
        <begin position="109"/>
        <end position="127"/>
    </location>
</feature>
<reference evidence="2 3" key="1">
    <citation type="submission" date="2016-10" db="EMBL/GenBank/DDBJ databases">
        <authorList>
            <person name="Varghese N."/>
            <person name="Submissions S."/>
        </authorList>
    </citation>
    <scope>NUCLEOTIDE SEQUENCE [LARGE SCALE GENOMIC DNA]</scope>
    <source>
        <strain evidence="2 3">CGMCC 1.12102</strain>
    </source>
</reference>
<evidence type="ECO:0000313" key="3">
    <source>
        <dbReference type="Proteomes" id="UP000183569"/>
    </source>
</evidence>
<sequence length="260" mass="28558">MTQFLSVTMNGLTSRIHHWLAISPGAADRLKLTALVAMLADHINTLLLTHPRPELYALGRMAFPLFVLIWARNVMLRPERLQLRANRMWIWAVVTQPAFSLAFRGHDPWYALNILFVFASVTQLLAWHHRYRLAGMAGGVLLLVLMAWPLSVASYGVPGLVLALSLAIFLHNSSFRQCKTAGAAAFIALLALNSQHLQEIPVTVVVLAILPTVLLPAAAVSAATSPAAGRENRFMPASFFYLAYVGHLLVIGLVRLPELG</sequence>
<dbReference type="GeneID" id="23845184"/>